<gene>
    <name evidence="4" type="primary">TPT1</name>
    <name evidence="4" type="ORF">BLAG_LOCUS17170</name>
</gene>
<dbReference type="PANTHER" id="PTHR11991:SF0">
    <property type="entry name" value="TRANSLATIONALLY-CONTROLLED TUMOR PROTEIN"/>
    <property type="match status" value="1"/>
</dbReference>
<organism evidence="4 5">
    <name type="scientific">Branchiostoma lanceolatum</name>
    <name type="common">Common lancelet</name>
    <name type="synonym">Amphioxus lanceolatum</name>
    <dbReference type="NCBI Taxonomy" id="7740"/>
    <lineage>
        <taxon>Eukaryota</taxon>
        <taxon>Metazoa</taxon>
        <taxon>Chordata</taxon>
        <taxon>Cephalochordata</taxon>
        <taxon>Leptocardii</taxon>
        <taxon>Amphioxiformes</taxon>
        <taxon>Branchiostomatidae</taxon>
        <taxon>Branchiostoma</taxon>
    </lineage>
</organism>
<dbReference type="EMBL" id="OV696689">
    <property type="protein sequence ID" value="CAH1261875.1"/>
    <property type="molecule type" value="Genomic_DNA"/>
</dbReference>
<reference evidence="4" key="1">
    <citation type="submission" date="2022-01" db="EMBL/GenBank/DDBJ databases">
        <authorList>
            <person name="Braso-Vives M."/>
        </authorList>
    </citation>
    <scope>NUCLEOTIDE SEQUENCE</scope>
</reference>
<feature type="signal peptide" evidence="2">
    <location>
        <begin position="1"/>
        <end position="22"/>
    </location>
</feature>
<dbReference type="Proteomes" id="UP000838412">
    <property type="component" value="Chromosome 4"/>
</dbReference>
<feature type="domain" description="TCTP" evidence="3">
    <location>
        <begin position="23"/>
        <end position="191"/>
    </location>
</feature>
<proteinExistence type="inferred from homology"/>
<dbReference type="Pfam" id="PF00838">
    <property type="entry name" value="TCTP"/>
    <property type="match status" value="1"/>
</dbReference>
<name>A0A8J9ZSE3_BRALA</name>
<dbReference type="GO" id="GO:0005509">
    <property type="term" value="F:calcium ion binding"/>
    <property type="evidence" value="ECO:0007669"/>
    <property type="project" value="TreeGrafter"/>
</dbReference>
<evidence type="ECO:0000256" key="1">
    <source>
        <dbReference type="PROSITE-ProRule" id="PRU01133"/>
    </source>
</evidence>
<dbReference type="AlphaFoldDB" id="A0A8J9ZSE3"/>
<dbReference type="PROSITE" id="PS51797">
    <property type="entry name" value="TCTP_3"/>
    <property type="match status" value="1"/>
</dbReference>
<evidence type="ECO:0000259" key="3">
    <source>
        <dbReference type="PROSITE" id="PS51797"/>
    </source>
</evidence>
<evidence type="ECO:0000313" key="4">
    <source>
        <dbReference type="EMBL" id="CAH1261875.1"/>
    </source>
</evidence>
<dbReference type="PANTHER" id="PTHR11991">
    <property type="entry name" value="TRANSLATIONALLY CONTROLLED TUMOR PROTEIN-RELATED"/>
    <property type="match status" value="1"/>
</dbReference>
<comment type="similarity">
    <text evidence="1">Belongs to the TCTP family.</text>
</comment>
<dbReference type="InterPro" id="IPR018105">
    <property type="entry name" value="Translational_control_tumour_p"/>
</dbReference>
<protein>
    <submittedName>
        <fullName evidence="4">TPT1 protein</fullName>
    </submittedName>
</protein>
<dbReference type="PRINTS" id="PR01653">
    <property type="entry name" value="TCTPROTEIN"/>
</dbReference>
<sequence>MELRATLLALFLCGITTHFSTGLTIYRDVISGDEMFSDTFKIRLRDDGIFYEVEGRLVTRRKSTFDDHLIMEGADPVDIPDIDSVTSGVDIVLNHNLQETSFTKEQYKEYMNGYFKRIKEHLEKKNPGRVKVLMKDVQSVYEEILAHLKEWQFFRGESNNEEGMVALLNFDRDDDTPYMLFFKDGLEEEKG</sequence>
<evidence type="ECO:0000256" key="2">
    <source>
        <dbReference type="SAM" id="SignalP"/>
    </source>
</evidence>
<keyword evidence="5" id="KW-1185">Reference proteome</keyword>
<dbReference type="InterPro" id="IPR011323">
    <property type="entry name" value="Mss4/transl-control_tumour"/>
</dbReference>
<keyword evidence="2" id="KW-0732">Signal</keyword>
<dbReference type="GO" id="GO:0005737">
    <property type="term" value="C:cytoplasm"/>
    <property type="evidence" value="ECO:0007669"/>
    <property type="project" value="TreeGrafter"/>
</dbReference>
<dbReference type="InterPro" id="IPR011057">
    <property type="entry name" value="Mss4-like_sf"/>
</dbReference>
<feature type="chain" id="PRO_5035467263" evidence="2">
    <location>
        <begin position="23"/>
        <end position="191"/>
    </location>
</feature>
<dbReference type="Gene3D" id="2.170.150.10">
    <property type="entry name" value="Metal Binding Protein, Guanine Nucleotide Exchange Factor, Chain A"/>
    <property type="match status" value="1"/>
</dbReference>
<dbReference type="OrthoDB" id="10248936at2759"/>
<dbReference type="SUPFAM" id="SSF51316">
    <property type="entry name" value="Mss4-like"/>
    <property type="match status" value="1"/>
</dbReference>
<evidence type="ECO:0000313" key="5">
    <source>
        <dbReference type="Proteomes" id="UP000838412"/>
    </source>
</evidence>
<dbReference type="InterPro" id="IPR034737">
    <property type="entry name" value="TCTP"/>
</dbReference>
<accession>A0A8J9ZSE3</accession>